<dbReference type="GO" id="GO:2000344">
    <property type="term" value="P:positive regulation of acrosome reaction"/>
    <property type="evidence" value="ECO:0007669"/>
    <property type="project" value="TreeGrafter"/>
</dbReference>
<dbReference type="Gene3D" id="2.60.40.4100">
    <property type="entry name" value="Zona pellucida, ZP-C domain"/>
    <property type="match status" value="1"/>
</dbReference>
<feature type="domain" description="ZP" evidence="3">
    <location>
        <begin position="114"/>
        <end position="352"/>
    </location>
</feature>
<keyword evidence="1" id="KW-1015">Disulfide bond</keyword>
<dbReference type="InterPro" id="IPR001507">
    <property type="entry name" value="ZP_dom"/>
</dbReference>
<feature type="compositionally biased region" description="Basic and acidic residues" evidence="2">
    <location>
        <begin position="666"/>
        <end position="675"/>
    </location>
</feature>
<feature type="compositionally biased region" description="Polar residues" evidence="2">
    <location>
        <begin position="495"/>
        <end position="507"/>
    </location>
</feature>
<keyword evidence="5" id="KW-1185">Reference proteome</keyword>
<sequence length="700" mass="78438">MPRLPRSFLLTHLWQESNQSCWSCVRLTMGTILICICMLLGHFISAQPAIKFQDATISQDFSGFFDNFMHFPFDRNFDIPPYDPFFSSWRTWTPDFSMLTGFLPFMKAPRVQVFCDESQLTVLVDKRTNGFKLTGEEIQLGDRCYSNRDLPHQFVFTYDFDQCGTTQVMQNGFEVFSNSLHLNLRKTFPSWWQVPSTIYVSCIPTRSYYNPNSLVSTSRVNEKSFHMKAMTSSWTSTADSNIYKRGQVVNLQVSAEMRPDEKLFIQSCYVSASPEPQTRPRHAVIMNKGCTSPLGSPHAVVQFVASNKAGVVNFVLNTSYLISELYIHCSVLLSDQGITSGSKSCNYNAIQSRWEELSGDVAVCDCCKSKCKGLSVNNLPNGAKAIVSSGPVVIVDRDRSSAPPVSEPQETSSNPASITMRSSVPDLTEDVIVAGSSVSRSLPQGVVVVSQDPASRLTLWLPEELQDNEYETGSQSLTVELHPSADILDDDPKLQPSTTDQKSNLKPSTNEIESENSNEASVSGLNLLTMVEGWSIPPQLDKTVSSEEFRRKKRLETSGKFGTKAAQMDLSLPAEINVNYLVLVEKPNPAEAENAAIAEESQRKRWFPAETVVNYLDHMRDELAEMQLDADVMTEQGTNDDQPIIRSKLEFSKGSDGSQSLSYEEEVVKQQEEPKRKQKRGLKGMRSTFLQLLRRMDKAE</sequence>
<evidence type="ECO:0000313" key="5">
    <source>
        <dbReference type="Proteomes" id="UP001501940"/>
    </source>
</evidence>
<dbReference type="InterPro" id="IPR055355">
    <property type="entry name" value="ZP-C"/>
</dbReference>
<dbReference type="PANTHER" id="PTHR11576">
    <property type="entry name" value="ZONA PELLUCIDA SPERM-BINDING PROTEIN 3"/>
    <property type="match status" value="1"/>
</dbReference>
<feature type="region of interest" description="Disordered" evidence="2">
    <location>
        <begin position="397"/>
        <end position="423"/>
    </location>
</feature>
<reference evidence="4" key="3">
    <citation type="submission" date="2025-09" db="UniProtKB">
        <authorList>
            <consortium name="Ensembl"/>
        </authorList>
    </citation>
    <scope>IDENTIFICATION</scope>
</reference>
<dbReference type="GeneTree" id="ENSGT01030000234567"/>
<reference evidence="4" key="2">
    <citation type="submission" date="2025-08" db="UniProtKB">
        <authorList>
            <consortium name="Ensembl"/>
        </authorList>
    </citation>
    <scope>IDENTIFICATION</scope>
</reference>
<dbReference type="SMART" id="SM00241">
    <property type="entry name" value="ZP"/>
    <property type="match status" value="1"/>
</dbReference>
<dbReference type="Ensembl" id="ENSAOCT00000032363.2">
    <property type="protein sequence ID" value="ENSAOCP00000016597.2"/>
    <property type="gene ID" value="ENSAOCG00000021550.2"/>
</dbReference>
<dbReference type="InterPro" id="IPR042235">
    <property type="entry name" value="ZP-C_dom"/>
</dbReference>
<dbReference type="Proteomes" id="UP001501940">
    <property type="component" value="Chromosome 20"/>
</dbReference>
<evidence type="ECO:0000313" key="4">
    <source>
        <dbReference type="Ensembl" id="ENSAOCP00000016597.2"/>
    </source>
</evidence>
<dbReference type="Gene3D" id="2.60.40.3210">
    <property type="entry name" value="Zona pellucida, ZP-N domain"/>
    <property type="match status" value="1"/>
</dbReference>
<dbReference type="Pfam" id="PF00100">
    <property type="entry name" value="Zona_pellucida"/>
    <property type="match status" value="1"/>
</dbReference>
<dbReference type="GO" id="GO:0035803">
    <property type="term" value="P:egg coat formation"/>
    <property type="evidence" value="ECO:0007669"/>
    <property type="project" value="TreeGrafter"/>
</dbReference>
<dbReference type="Pfam" id="PF23344">
    <property type="entry name" value="ZP-N"/>
    <property type="match status" value="1"/>
</dbReference>
<dbReference type="GO" id="GO:0031012">
    <property type="term" value="C:extracellular matrix"/>
    <property type="evidence" value="ECO:0007669"/>
    <property type="project" value="TreeGrafter"/>
</dbReference>
<dbReference type="GO" id="GO:0007339">
    <property type="term" value="P:binding of sperm to zona pellucida"/>
    <property type="evidence" value="ECO:0007669"/>
    <property type="project" value="TreeGrafter"/>
</dbReference>
<feature type="region of interest" description="Disordered" evidence="2">
    <location>
        <begin position="485"/>
        <end position="520"/>
    </location>
</feature>
<evidence type="ECO:0000256" key="2">
    <source>
        <dbReference type="SAM" id="MobiDB-lite"/>
    </source>
</evidence>
<dbReference type="AlphaFoldDB" id="A0A3Q1BPR3"/>
<dbReference type="STRING" id="80972.ENSAOCP00000016597"/>
<reference evidence="4 5" key="1">
    <citation type="submission" date="2022-01" db="EMBL/GenBank/DDBJ databases">
        <title>A chromosome-scale genome assembly of the false clownfish, Amphiprion ocellaris.</title>
        <authorList>
            <person name="Ryu T."/>
        </authorList>
    </citation>
    <scope>NUCLEOTIDE SEQUENCE [LARGE SCALE GENOMIC DNA]</scope>
</reference>
<accession>A0A3Q1BPR3</accession>
<feature type="region of interest" description="Disordered" evidence="2">
    <location>
        <begin position="635"/>
        <end position="687"/>
    </location>
</feature>
<feature type="compositionally biased region" description="Low complexity" evidence="2">
    <location>
        <begin position="508"/>
        <end position="520"/>
    </location>
</feature>
<evidence type="ECO:0000256" key="1">
    <source>
        <dbReference type="ARBA" id="ARBA00023157"/>
    </source>
</evidence>
<feature type="compositionally biased region" description="Polar residues" evidence="2">
    <location>
        <begin position="408"/>
        <end position="422"/>
    </location>
</feature>
<dbReference type="OMA" id="VIMNKGC"/>
<name>A0A3Q1BPR3_AMPOC</name>
<organism evidence="4 5">
    <name type="scientific">Amphiprion ocellaris</name>
    <name type="common">Clown anemonefish</name>
    <dbReference type="NCBI Taxonomy" id="80972"/>
    <lineage>
        <taxon>Eukaryota</taxon>
        <taxon>Metazoa</taxon>
        <taxon>Chordata</taxon>
        <taxon>Craniata</taxon>
        <taxon>Vertebrata</taxon>
        <taxon>Euteleostomi</taxon>
        <taxon>Actinopterygii</taxon>
        <taxon>Neopterygii</taxon>
        <taxon>Teleostei</taxon>
        <taxon>Neoteleostei</taxon>
        <taxon>Acanthomorphata</taxon>
        <taxon>Ovalentaria</taxon>
        <taxon>Pomacentridae</taxon>
        <taxon>Amphiprion</taxon>
    </lineage>
</organism>
<evidence type="ECO:0000259" key="3">
    <source>
        <dbReference type="PROSITE" id="PS51034"/>
    </source>
</evidence>
<proteinExistence type="predicted"/>
<dbReference type="GO" id="GO:0032190">
    <property type="term" value="F:acrosin binding"/>
    <property type="evidence" value="ECO:0007669"/>
    <property type="project" value="TreeGrafter"/>
</dbReference>
<dbReference type="InterPro" id="IPR055356">
    <property type="entry name" value="ZP-N"/>
</dbReference>
<dbReference type="PROSITE" id="PS51034">
    <property type="entry name" value="ZP_2"/>
    <property type="match status" value="1"/>
</dbReference>
<dbReference type="FunFam" id="2.60.40.4100:FF:000002">
    <property type="entry name" value="Zona pellucida sperm-binding protein 3"/>
    <property type="match status" value="1"/>
</dbReference>
<dbReference type="PANTHER" id="PTHR11576:SF18">
    <property type="entry name" value="ZONA PELLUCIDA PROTEIN C"/>
    <property type="match status" value="1"/>
</dbReference>
<protein>
    <recommendedName>
        <fullName evidence="3">ZP domain-containing protein</fullName>
    </recommendedName>
</protein>